<dbReference type="EMBL" id="FQZM01000051">
    <property type="protein sequence ID" value="SHJ70894.1"/>
    <property type="molecule type" value="Genomic_DNA"/>
</dbReference>
<dbReference type="InterPro" id="IPR003672">
    <property type="entry name" value="CobN/Mg_chltase"/>
</dbReference>
<dbReference type="GO" id="GO:0016851">
    <property type="term" value="F:magnesium chelatase activity"/>
    <property type="evidence" value="ECO:0007669"/>
    <property type="project" value="InterPro"/>
</dbReference>
<reference evidence="4" key="1">
    <citation type="submission" date="2016-11" db="EMBL/GenBank/DDBJ databases">
        <authorList>
            <person name="Varghese N."/>
            <person name="Submissions S."/>
        </authorList>
    </citation>
    <scope>NUCLEOTIDE SEQUENCE [LARGE SCALE GENOMIC DNA]</scope>
    <source>
        <strain evidence="4">DSM 16057</strain>
    </source>
</reference>
<name>A0A1M6LI93_9FIRM</name>
<protein>
    <submittedName>
        <fullName evidence="3">Cobaltochelatase CobN</fullName>
    </submittedName>
</protein>
<gene>
    <name evidence="3" type="ORF">SAMN02745219_03158</name>
</gene>
<dbReference type="CDD" id="cd10150">
    <property type="entry name" value="CobN_like"/>
    <property type="match status" value="1"/>
</dbReference>
<dbReference type="Proteomes" id="UP000184529">
    <property type="component" value="Unassembled WGS sequence"/>
</dbReference>
<dbReference type="Pfam" id="PF02514">
    <property type="entry name" value="CobN-Mg_chel"/>
    <property type="match status" value="1"/>
</dbReference>
<dbReference type="GO" id="GO:0015995">
    <property type="term" value="P:chlorophyll biosynthetic process"/>
    <property type="evidence" value="ECO:0007669"/>
    <property type="project" value="InterPro"/>
</dbReference>
<dbReference type="OrthoDB" id="9757976at2"/>
<evidence type="ECO:0000313" key="3">
    <source>
        <dbReference type="EMBL" id="SHJ70894.1"/>
    </source>
</evidence>
<dbReference type="RefSeq" id="WP_072871040.1">
    <property type="nucleotide sequence ID" value="NZ_FQZM01000051.1"/>
</dbReference>
<dbReference type="GO" id="GO:0009236">
    <property type="term" value="P:cobalamin biosynthetic process"/>
    <property type="evidence" value="ECO:0007669"/>
    <property type="project" value="InterPro"/>
</dbReference>
<dbReference type="InterPro" id="IPR011953">
    <property type="entry name" value="Cobalto_CobN"/>
</dbReference>
<dbReference type="NCBIfam" id="TIGR02025">
    <property type="entry name" value="BchH"/>
    <property type="match status" value="1"/>
</dbReference>
<dbReference type="PANTHER" id="PTHR44119">
    <property type="entry name" value="MAGNESIUM-CHELATASE SUBUNIT CHLH, CHLOROPLASTIC"/>
    <property type="match status" value="1"/>
</dbReference>
<keyword evidence="4" id="KW-1185">Reference proteome</keyword>
<organism evidence="3 4">
    <name type="scientific">Desulfofundulus thermosubterraneus DSM 16057</name>
    <dbReference type="NCBI Taxonomy" id="1121432"/>
    <lineage>
        <taxon>Bacteria</taxon>
        <taxon>Bacillati</taxon>
        <taxon>Bacillota</taxon>
        <taxon>Clostridia</taxon>
        <taxon>Eubacteriales</taxon>
        <taxon>Peptococcaceae</taxon>
        <taxon>Desulfofundulus</taxon>
    </lineage>
</organism>
<comment type="similarity">
    <text evidence="1">Belongs to the Mg-chelatase subunit H family.</text>
</comment>
<evidence type="ECO:0000259" key="2">
    <source>
        <dbReference type="Pfam" id="PF02514"/>
    </source>
</evidence>
<feature type="domain" description="CobN/magnesium chelatase" evidence="2">
    <location>
        <begin position="120"/>
        <end position="1232"/>
    </location>
</feature>
<dbReference type="STRING" id="1121432.SAMN02745219_03158"/>
<dbReference type="PANTHER" id="PTHR44119:SF4">
    <property type="entry name" value="AEROBIC COBALTOCHELATASE SUBUNIT COBN"/>
    <property type="match status" value="1"/>
</dbReference>
<dbReference type="InterPro" id="IPR011771">
    <property type="entry name" value="BchH"/>
</dbReference>
<proteinExistence type="inferred from homology"/>
<accession>A0A1M6LI93</accession>
<sequence length="1257" mass="140722">MKLRILFYTAIEGELGSLSNAVRSVQREYGPLVEVLAYAKRDLTGPEKQAELLDTVPCCHLVILHLMGGPDSLPSFDRVTALAREQAIPLAVLPSAGDDARALLGLSNLSEEDYRLVRLYVGYGGEENLKNLLIWSINRYLKKFYPVPEPKPLPWEGLYYPGCQSEAQAAALLEEKLKEGKPVVGILFYQSYRVTGNTGFVDELINQIENQGGVALPVFLYATRNDELGSRGIAWVVENYFSRQGRPLVDVVVNTLMFAQTMATPTFSRVEEKDLYLRLGVPLVKAILSVASRSEWENSQQGLGPLDVVMSVALPEFDGDLITVPVATREELERDPLTGAAPIKYVPVAERMQKVASLALRWARLRRKPNREKKVAIILHNYPPRNDRIGNAFGLDTPASVHRLLVAMHKAGYLVEDLPPDGAALMEKVLSGLTNERGWLEPRELERRAAARVEKGAYREWFSAFPGISQEHLKRDWGPPPGEVFYYGDHLLVPGIFLGNVFLGVQPPRGFLEDPSKIYHSPDLSPPHHYLAYYRWLRDVFQADIVFHIGKHGSLEWLPGKGVGLSAACFPDLAINDLPHVYPYIVNNPGEGTQAKRRSHACIIDHLVPVMTRAGSYEELVEIEVLLKEYNEAKMMDASRLPSLHNLIWEKVALAHLDKDLKITREAAEKDWEDFLERLHSYLHEIKDTLIRDGLHILGQPPAGEALVEMLLALTRLPNGPVPSLREQVAGIKGFNYEALLSNPGYFDPDRGRTYGEMLDEIEHLARRLLEAFVNGGYTANEAPFIVQKLLGKQNEEICRVLEYAVNTLVPALAATKQELDNCLNALAGGFVPPGPSGAPTRGMADILPTGRNFYSVDPQAVPSRAAWQVGCSLADALLERYRQEKGTYPGSVGIVVWATSNMRTGGDDIAQALYLMGVRPVWDEKSGRIKGLAVIPLEELGRPRIDVTIRASGMFRDAFLNVIHLIDQAVEMVANLDEPEDLNFVAAHVRQEVAEKVAQGINPEQAREEALWRIFSDPPGCYGAGVSNLITARNWRDEKDLGEVYVTWGGYAYSRRSFGKDARPAFRQRLALVEATVKNEDTREIDMYDSDDFYSYHGGMVAAVKAIRGTLPLSFSGDSSDPARVRMRTLDEETKHIFRARVLNPRWIESMKRHGYKGAGDLSHLVEVAFGWDATAGVLEDWLYEALAHKYALDPSMQEWFKEVNPWALQNIVEHLLEAIERGMWQAAPEMNEALRELYLDIEGELEARTEWPLNK</sequence>
<dbReference type="GO" id="GO:0051116">
    <property type="term" value="F:cobaltochelatase activity"/>
    <property type="evidence" value="ECO:0007669"/>
    <property type="project" value="InterPro"/>
</dbReference>
<dbReference type="NCBIfam" id="TIGR02257">
    <property type="entry name" value="cobalto_cobN"/>
    <property type="match status" value="1"/>
</dbReference>
<dbReference type="AlphaFoldDB" id="A0A1M6LI93"/>
<evidence type="ECO:0000313" key="4">
    <source>
        <dbReference type="Proteomes" id="UP000184529"/>
    </source>
</evidence>
<evidence type="ECO:0000256" key="1">
    <source>
        <dbReference type="ARBA" id="ARBA00010851"/>
    </source>
</evidence>